<feature type="transmembrane region" description="Helical" evidence="1">
    <location>
        <begin position="152"/>
        <end position="169"/>
    </location>
</feature>
<feature type="transmembrane region" description="Helical" evidence="1">
    <location>
        <begin position="274"/>
        <end position="294"/>
    </location>
</feature>
<feature type="transmembrane region" description="Helical" evidence="1">
    <location>
        <begin position="347"/>
        <end position="370"/>
    </location>
</feature>
<feature type="transmembrane region" description="Helical" evidence="1">
    <location>
        <begin position="175"/>
        <end position="193"/>
    </location>
</feature>
<evidence type="ECO:0000313" key="2">
    <source>
        <dbReference type="EMBL" id="NBJ91352.1"/>
    </source>
</evidence>
<sequence>MNIMEIGMLIFAFAILVIYYWKAQYGKYALPWLLLSVPMLYFSINMVTECMTADEWMHMSAIIDIENMKNIEGFALAMQYQYRTSQMVFGTFFRILPPNIKNIISIYTLLRIYKLVHWYFFFGIVLLISSIWRNKILGKNIHNIKFRFVDNAILYSLLALPVSCLLLKVCNYDTAYIYFAILGFSLIIVAEKTDDLKYAYLGTVAAVFGCMDKFPGVLYWCICVMFFIYIGIRKVELWYKKLASAIKYCLLATGTAVGVSWLSLVYLDFLENGLCAKINIGSVLFPFTYVLRFVSSDNVIDSSNEMSYCKGAVSYLFVIMILMLICAFIIQLYDWMNIKFKGCLSKLLVYINTFLLCLSVGGGIIGAYYIPQYQMPYREIPAGYYNSTDHFGAAIYHFGATNAIEHFIYKLFYAYGTILCNYPTVILFLLIFCIYVLVKRIDISKSSFIQIMMFISLIQPILFSIAGQPAGERYYGVTIIMQVLICCYYVYIAKTKIQANLKYRIVFSVLGFLYIGEMLIFSPNVKIFQPIWVVRSTNYKQNIRQGAWYAGEAMTWGEDIAIAGNLIKDIVDKQGLNDYGQIAIYGNYGHIWLNNPGFNIGIIGKGSGAENYKWDDTEYMVLSKFRLYRYDVPEFIYEVEPVATIKYNGEISTWIYKGSQLEKYNGYFDS</sequence>
<feature type="transmembrane region" description="Helical" evidence="1">
    <location>
        <begin position="314"/>
        <end position="335"/>
    </location>
</feature>
<proteinExistence type="predicted"/>
<organism evidence="2 3">
    <name type="scientific">Parablautia muri</name>
    <dbReference type="NCBI Taxonomy" id="2320879"/>
    <lineage>
        <taxon>Bacteria</taxon>
        <taxon>Bacillati</taxon>
        <taxon>Bacillota</taxon>
        <taxon>Clostridia</taxon>
        <taxon>Lachnospirales</taxon>
        <taxon>Lachnospiraceae</taxon>
        <taxon>Parablautia</taxon>
    </lineage>
</organism>
<evidence type="ECO:0000256" key="1">
    <source>
        <dbReference type="SAM" id="Phobius"/>
    </source>
</evidence>
<comment type="caution">
    <text evidence="2">The sequence shown here is derived from an EMBL/GenBank/DDBJ whole genome shotgun (WGS) entry which is preliminary data.</text>
</comment>
<dbReference type="Proteomes" id="UP001154420">
    <property type="component" value="Unassembled WGS sequence"/>
</dbReference>
<feature type="transmembrane region" description="Helical" evidence="1">
    <location>
        <begin position="115"/>
        <end position="132"/>
    </location>
</feature>
<feature type="transmembrane region" description="Helical" evidence="1">
    <location>
        <begin position="28"/>
        <end position="47"/>
    </location>
</feature>
<keyword evidence="1" id="KW-1133">Transmembrane helix</keyword>
<dbReference type="AlphaFoldDB" id="A0A9X5BCZ0"/>
<evidence type="ECO:0000313" key="3">
    <source>
        <dbReference type="Proteomes" id="UP001154420"/>
    </source>
</evidence>
<feature type="transmembrane region" description="Helical" evidence="1">
    <location>
        <begin position="6"/>
        <end position="21"/>
    </location>
</feature>
<feature type="transmembrane region" description="Helical" evidence="1">
    <location>
        <begin position="244"/>
        <end position="267"/>
    </location>
</feature>
<feature type="transmembrane region" description="Helical" evidence="1">
    <location>
        <begin position="448"/>
        <end position="467"/>
    </location>
</feature>
<dbReference type="EMBL" id="QZDT01000001">
    <property type="protein sequence ID" value="NBJ91352.1"/>
    <property type="molecule type" value="Genomic_DNA"/>
</dbReference>
<gene>
    <name evidence="2" type="ORF">D5281_01810</name>
</gene>
<reference evidence="2" key="1">
    <citation type="submission" date="2018-09" db="EMBL/GenBank/DDBJ databases">
        <title>Murine metabolic-syndrome-specific gut microbial biobank.</title>
        <authorList>
            <person name="Liu C."/>
        </authorList>
    </citation>
    <scope>NUCLEOTIDE SEQUENCE</scope>
    <source>
        <strain evidence="2">D42-62</strain>
    </source>
</reference>
<name>A0A9X5BCZ0_9FIRM</name>
<feature type="transmembrane region" description="Helical" evidence="1">
    <location>
        <begin position="214"/>
        <end position="232"/>
    </location>
</feature>
<feature type="transmembrane region" description="Helical" evidence="1">
    <location>
        <begin position="473"/>
        <end position="491"/>
    </location>
</feature>
<protein>
    <submittedName>
        <fullName evidence="2">Uncharacterized protein</fullName>
    </submittedName>
</protein>
<keyword evidence="1" id="KW-0472">Membrane</keyword>
<dbReference type="RefSeq" id="WP_160558423.1">
    <property type="nucleotide sequence ID" value="NZ_QZDT01000001.1"/>
</dbReference>
<feature type="transmembrane region" description="Helical" evidence="1">
    <location>
        <begin position="412"/>
        <end position="436"/>
    </location>
</feature>
<keyword evidence="1" id="KW-0812">Transmembrane</keyword>
<feature type="transmembrane region" description="Helical" evidence="1">
    <location>
        <begin position="503"/>
        <end position="521"/>
    </location>
</feature>
<dbReference type="OrthoDB" id="9997578at2"/>
<accession>A0A9X5BCZ0</accession>
<keyword evidence="3" id="KW-1185">Reference proteome</keyword>